<name>A0A552U990_9SPHN</name>
<accession>A0A552U990</accession>
<gene>
    <name evidence="1" type="ORF">FMM06_14025</name>
</gene>
<comment type="caution">
    <text evidence="1">The sequence shown here is derived from an EMBL/GenBank/DDBJ whole genome shotgun (WGS) entry which is preliminary data.</text>
</comment>
<keyword evidence="2" id="KW-1185">Reference proteome</keyword>
<evidence type="ECO:0000313" key="1">
    <source>
        <dbReference type="EMBL" id="TRW14794.1"/>
    </source>
</evidence>
<reference evidence="1 2" key="1">
    <citation type="submission" date="2019-07" db="EMBL/GenBank/DDBJ databases">
        <title>Novel species isolated from glacier.</title>
        <authorList>
            <person name="Liu Q."/>
            <person name="Xin Y.-H."/>
        </authorList>
    </citation>
    <scope>NUCLEOTIDE SEQUENCE [LARGE SCALE GENOMIC DNA]</scope>
    <source>
        <strain evidence="1 2">LB1R16</strain>
    </source>
</reference>
<protein>
    <submittedName>
        <fullName evidence="1">Uncharacterized protein</fullName>
    </submittedName>
</protein>
<organism evidence="1 2">
    <name type="scientific">Glacieibacterium frigidum</name>
    <dbReference type="NCBI Taxonomy" id="2593303"/>
    <lineage>
        <taxon>Bacteria</taxon>
        <taxon>Pseudomonadati</taxon>
        <taxon>Pseudomonadota</taxon>
        <taxon>Alphaproteobacteria</taxon>
        <taxon>Sphingomonadales</taxon>
        <taxon>Sphingosinicellaceae</taxon>
        <taxon>Glacieibacterium</taxon>
    </lineage>
</organism>
<dbReference type="RefSeq" id="WP_144334964.1">
    <property type="nucleotide sequence ID" value="NZ_VJWA01000002.1"/>
</dbReference>
<dbReference type="Proteomes" id="UP000317894">
    <property type="component" value="Unassembled WGS sequence"/>
</dbReference>
<dbReference type="OrthoDB" id="9916279at2"/>
<dbReference type="AlphaFoldDB" id="A0A552U990"/>
<dbReference type="EMBL" id="VJWA01000002">
    <property type="protein sequence ID" value="TRW14794.1"/>
    <property type="molecule type" value="Genomic_DNA"/>
</dbReference>
<proteinExistence type="predicted"/>
<evidence type="ECO:0000313" key="2">
    <source>
        <dbReference type="Proteomes" id="UP000317894"/>
    </source>
</evidence>
<sequence>MQTDEAWRRLGEAAEVAARRGSLIFHLDLATEAARSAFASQGIADDNLAAVVDVAGYRVFAFDASPLPRVLAEARFDGAGRPFVDLAPGSIPARAEALARARRTVLATAAVRRGAANAAIVVPATDTQAPLEAYAIAVGVSAETFVLNGHGYFKLTSDGRDVIETFPFVLSRVDAAEDRMTSEVRLETELAVPSELHTYLSLKHGVPILLRAKSSATNWRVDGERTTRTSG</sequence>